<dbReference type="AlphaFoldDB" id="A0A6A6C962"/>
<evidence type="ECO:0008006" key="3">
    <source>
        <dbReference type="Google" id="ProtNLM"/>
    </source>
</evidence>
<evidence type="ECO:0000313" key="2">
    <source>
        <dbReference type="Proteomes" id="UP000799537"/>
    </source>
</evidence>
<dbReference type="OrthoDB" id="3856067at2759"/>
<name>A0A6A6C962_ZASCE</name>
<dbReference type="EMBL" id="ML993612">
    <property type="protein sequence ID" value="KAF2162780.1"/>
    <property type="molecule type" value="Genomic_DNA"/>
</dbReference>
<dbReference type="Proteomes" id="UP000799537">
    <property type="component" value="Unassembled WGS sequence"/>
</dbReference>
<proteinExistence type="predicted"/>
<keyword evidence="2" id="KW-1185">Reference proteome</keyword>
<organism evidence="1 2">
    <name type="scientific">Zasmidium cellare ATCC 36951</name>
    <dbReference type="NCBI Taxonomy" id="1080233"/>
    <lineage>
        <taxon>Eukaryota</taxon>
        <taxon>Fungi</taxon>
        <taxon>Dikarya</taxon>
        <taxon>Ascomycota</taxon>
        <taxon>Pezizomycotina</taxon>
        <taxon>Dothideomycetes</taxon>
        <taxon>Dothideomycetidae</taxon>
        <taxon>Mycosphaerellales</taxon>
        <taxon>Mycosphaerellaceae</taxon>
        <taxon>Zasmidium</taxon>
    </lineage>
</organism>
<accession>A0A6A6C962</accession>
<dbReference type="RefSeq" id="XP_033663669.1">
    <property type="nucleotide sequence ID" value="XM_033813838.1"/>
</dbReference>
<gene>
    <name evidence="1" type="ORF">M409DRAFT_58173</name>
</gene>
<sequence length="281" mass="31436">MSELITVESSINPGAKQKWEFPPASANTAKFISSLSSTKYLANGIVERVSGSNMAAPTIQPHLTHSSPASAGASASATQVFSTPELLEMIFLQVSEDDLRTVFLSRRVNNFFKATIEGSVHLQRALFLRCDVAHPTVEEESGLRVNPLFDITDRPQTKRYIEAYNFGLQYVQDVGFDPGSLKAYSESVDIWCEDVILELCEGPLVDMVLLEKREGTQLWFQVGVYFRLRRGDGQLPEAVRVPVDFEEWKQITVGELVTKARRKLGEWYPEYYGDSKTGEAA</sequence>
<reference evidence="1" key="1">
    <citation type="journal article" date="2020" name="Stud. Mycol.">
        <title>101 Dothideomycetes genomes: a test case for predicting lifestyles and emergence of pathogens.</title>
        <authorList>
            <person name="Haridas S."/>
            <person name="Albert R."/>
            <person name="Binder M."/>
            <person name="Bloem J."/>
            <person name="Labutti K."/>
            <person name="Salamov A."/>
            <person name="Andreopoulos B."/>
            <person name="Baker S."/>
            <person name="Barry K."/>
            <person name="Bills G."/>
            <person name="Bluhm B."/>
            <person name="Cannon C."/>
            <person name="Castanera R."/>
            <person name="Culley D."/>
            <person name="Daum C."/>
            <person name="Ezra D."/>
            <person name="Gonzalez J."/>
            <person name="Henrissat B."/>
            <person name="Kuo A."/>
            <person name="Liang C."/>
            <person name="Lipzen A."/>
            <person name="Lutzoni F."/>
            <person name="Magnuson J."/>
            <person name="Mondo S."/>
            <person name="Nolan M."/>
            <person name="Ohm R."/>
            <person name="Pangilinan J."/>
            <person name="Park H.-J."/>
            <person name="Ramirez L."/>
            <person name="Alfaro M."/>
            <person name="Sun H."/>
            <person name="Tritt A."/>
            <person name="Yoshinaga Y."/>
            <person name="Zwiers L.-H."/>
            <person name="Turgeon B."/>
            <person name="Goodwin S."/>
            <person name="Spatafora J."/>
            <person name="Crous P."/>
            <person name="Grigoriev I."/>
        </authorList>
    </citation>
    <scope>NUCLEOTIDE SEQUENCE</scope>
    <source>
        <strain evidence="1">ATCC 36951</strain>
    </source>
</reference>
<dbReference type="GeneID" id="54567110"/>
<evidence type="ECO:0000313" key="1">
    <source>
        <dbReference type="EMBL" id="KAF2162780.1"/>
    </source>
</evidence>
<protein>
    <recommendedName>
        <fullName evidence="3">F-box domain-containing protein</fullName>
    </recommendedName>
</protein>